<evidence type="ECO:0000313" key="3">
    <source>
        <dbReference type="Proteomes" id="UP000078559"/>
    </source>
</evidence>
<sequence length="101" mass="10574">MTMDSAGLLETTETRGVERPVASGEECRWKPSPREGLFGAKAGTLWTTRTGEEVSGDLNGGTEPVRMPGGREPLRSLGVNGDCPLTITGLAIDVADSGGRE</sequence>
<accession>A0A194W8W4</accession>
<feature type="region of interest" description="Disordered" evidence="1">
    <location>
        <begin position="1"/>
        <end position="78"/>
    </location>
</feature>
<dbReference type="Proteomes" id="UP000078559">
    <property type="component" value="Chromosome 9"/>
</dbReference>
<organism evidence="2 3">
    <name type="scientific">Cytospora mali</name>
    <name type="common">Apple Valsa canker fungus</name>
    <name type="synonym">Valsa mali</name>
    <dbReference type="NCBI Taxonomy" id="578113"/>
    <lineage>
        <taxon>Eukaryota</taxon>
        <taxon>Fungi</taxon>
        <taxon>Dikarya</taxon>
        <taxon>Ascomycota</taxon>
        <taxon>Pezizomycotina</taxon>
        <taxon>Sordariomycetes</taxon>
        <taxon>Sordariomycetidae</taxon>
        <taxon>Diaporthales</taxon>
        <taxon>Cytosporaceae</taxon>
        <taxon>Cytospora</taxon>
    </lineage>
</organism>
<protein>
    <submittedName>
        <fullName evidence="2">Uncharacterized protein</fullName>
    </submittedName>
</protein>
<proteinExistence type="predicted"/>
<evidence type="ECO:0000256" key="1">
    <source>
        <dbReference type="SAM" id="MobiDB-lite"/>
    </source>
</evidence>
<gene>
    <name evidence="2" type="ORF">VM1G_08518</name>
</gene>
<keyword evidence="3" id="KW-1185">Reference proteome</keyword>
<dbReference type="EMBL" id="CM003106">
    <property type="protein sequence ID" value="KUI72906.1"/>
    <property type="molecule type" value="Genomic_DNA"/>
</dbReference>
<reference evidence="2" key="1">
    <citation type="submission" date="2014-12" db="EMBL/GenBank/DDBJ databases">
        <title>Genome Sequence of Valsa Canker Pathogens Uncovers a Specific Adaption of Colonization on Woody Bark.</title>
        <authorList>
            <person name="Yin Z."/>
            <person name="Liu H."/>
            <person name="Gao X."/>
            <person name="Li Z."/>
            <person name="Song N."/>
            <person name="Ke X."/>
            <person name="Dai Q."/>
            <person name="Wu Y."/>
            <person name="Sun Y."/>
            <person name="Xu J.-R."/>
            <person name="Kang Z.K."/>
            <person name="Wang L."/>
            <person name="Huang L."/>
        </authorList>
    </citation>
    <scope>NUCLEOTIDE SEQUENCE [LARGE SCALE GENOMIC DNA]</scope>
    <source>
        <strain evidence="2">03-8</strain>
    </source>
</reference>
<dbReference type="AlphaFoldDB" id="A0A194W8W4"/>
<evidence type="ECO:0000313" key="2">
    <source>
        <dbReference type="EMBL" id="KUI72906.1"/>
    </source>
</evidence>
<name>A0A194W8W4_CYTMA</name>